<feature type="domain" description="DUF676" evidence="2">
    <location>
        <begin position="105"/>
        <end position="171"/>
    </location>
</feature>
<comment type="caution">
    <text evidence="3">The sequence shown here is derived from an EMBL/GenBank/DDBJ whole genome shotgun (WGS) entry which is preliminary data.</text>
</comment>
<dbReference type="InterPro" id="IPR007751">
    <property type="entry name" value="DUF676_lipase-like"/>
</dbReference>
<protein>
    <recommendedName>
        <fullName evidence="2">DUF676 domain-containing protein</fullName>
    </recommendedName>
</protein>
<reference evidence="3 4" key="1">
    <citation type="submission" date="2019-09" db="EMBL/GenBank/DDBJ databases">
        <title>Actinomadura physcomitrii sp. nov., a novel actinomycete isolated from moss [Physcomitrium sphaericum (Ludw) Fuernr].</title>
        <authorList>
            <person name="Zhuang X."/>
            <person name="Liu C."/>
        </authorList>
    </citation>
    <scope>NUCLEOTIDE SEQUENCE [LARGE SCALE GENOMIC DNA]</scope>
    <source>
        <strain evidence="3 4">HMC1</strain>
    </source>
</reference>
<dbReference type="SUPFAM" id="SSF101447">
    <property type="entry name" value="Formin homology 2 domain (FH2 domain)"/>
    <property type="match status" value="1"/>
</dbReference>
<dbReference type="OrthoDB" id="8871309at2"/>
<accession>A0A6H9YYU0</accession>
<gene>
    <name evidence="3" type="ORF">F8566_11175</name>
</gene>
<evidence type="ECO:0000259" key="2">
    <source>
        <dbReference type="Pfam" id="PF05057"/>
    </source>
</evidence>
<feature type="signal peptide" evidence="1">
    <location>
        <begin position="1"/>
        <end position="24"/>
    </location>
</feature>
<sequence length="297" mass="32628">MMRRILVVCVLLLASCVAVVPAEAATAPPPPPPPPPPRANSSARPVYFVPGFSSASSHGDLWDGQWKPVYEAMKRWGWSGSPHVVCFYTNASGCNTRIESGTYAVDLRWLGSRLAWNIYSSFTKYGVYVDVMAHSMGGLIVRAAVTGVKKKHPDFPSHLYIEDVATLGTPHSAPPLATYCTGLTGSQQCNDMQEGSAFRQWLLENPNTGYNYGPDWTLIGSDADTVVPRSAAHGMDAGHYVRYHASAGIDHGELVSLTSGAYSQSYWNYYDDKWYTDSTGAVPTRAARNALYYWKDW</sequence>
<keyword evidence="1" id="KW-0732">Signal</keyword>
<dbReference type="Proteomes" id="UP000468735">
    <property type="component" value="Unassembled WGS sequence"/>
</dbReference>
<evidence type="ECO:0000256" key="1">
    <source>
        <dbReference type="SAM" id="SignalP"/>
    </source>
</evidence>
<name>A0A6H9YYU0_9ACTN</name>
<dbReference type="Pfam" id="PF05057">
    <property type="entry name" value="DUF676"/>
    <property type="match status" value="1"/>
</dbReference>
<feature type="chain" id="PRO_5026193992" description="DUF676 domain-containing protein" evidence="1">
    <location>
        <begin position="25"/>
        <end position="297"/>
    </location>
</feature>
<keyword evidence="4" id="KW-1185">Reference proteome</keyword>
<evidence type="ECO:0000313" key="3">
    <source>
        <dbReference type="EMBL" id="KAB2350329.1"/>
    </source>
</evidence>
<organism evidence="3 4">
    <name type="scientific">Actinomadura rudentiformis</name>
    <dbReference type="NCBI Taxonomy" id="359158"/>
    <lineage>
        <taxon>Bacteria</taxon>
        <taxon>Bacillati</taxon>
        <taxon>Actinomycetota</taxon>
        <taxon>Actinomycetes</taxon>
        <taxon>Streptosporangiales</taxon>
        <taxon>Thermomonosporaceae</taxon>
        <taxon>Actinomadura</taxon>
    </lineage>
</organism>
<evidence type="ECO:0000313" key="4">
    <source>
        <dbReference type="Proteomes" id="UP000468735"/>
    </source>
</evidence>
<dbReference type="Gene3D" id="3.40.50.1820">
    <property type="entry name" value="alpha/beta hydrolase"/>
    <property type="match status" value="1"/>
</dbReference>
<dbReference type="EMBL" id="WBMT01000004">
    <property type="protein sequence ID" value="KAB2350329.1"/>
    <property type="molecule type" value="Genomic_DNA"/>
</dbReference>
<dbReference type="PROSITE" id="PS51257">
    <property type="entry name" value="PROKAR_LIPOPROTEIN"/>
    <property type="match status" value="1"/>
</dbReference>
<proteinExistence type="predicted"/>
<dbReference type="AlphaFoldDB" id="A0A6H9YYU0"/>
<dbReference type="InterPro" id="IPR029058">
    <property type="entry name" value="AB_hydrolase_fold"/>
</dbReference>
<dbReference type="SUPFAM" id="SSF53474">
    <property type="entry name" value="alpha/beta-Hydrolases"/>
    <property type="match status" value="1"/>
</dbReference>